<organism evidence="5 6">
    <name type="scientific">Oryzias latipes</name>
    <name type="common">Japanese rice fish</name>
    <name type="synonym">Japanese killifish</name>
    <dbReference type="NCBI Taxonomy" id="8090"/>
    <lineage>
        <taxon>Eukaryota</taxon>
        <taxon>Metazoa</taxon>
        <taxon>Chordata</taxon>
        <taxon>Craniata</taxon>
        <taxon>Vertebrata</taxon>
        <taxon>Euteleostomi</taxon>
        <taxon>Actinopterygii</taxon>
        <taxon>Neopterygii</taxon>
        <taxon>Teleostei</taxon>
        <taxon>Neoteleostei</taxon>
        <taxon>Acanthomorphata</taxon>
        <taxon>Ovalentaria</taxon>
        <taxon>Atherinomorphae</taxon>
        <taxon>Beloniformes</taxon>
        <taxon>Adrianichthyidae</taxon>
        <taxon>Oryziinae</taxon>
        <taxon>Oryzias</taxon>
    </lineage>
</organism>
<dbReference type="InterPro" id="IPR039102">
    <property type="entry name" value="FAM13"/>
</dbReference>
<feature type="coiled-coil region" evidence="2">
    <location>
        <begin position="464"/>
        <end position="491"/>
    </location>
</feature>
<dbReference type="Pfam" id="PF26116">
    <property type="entry name" value="FAM13A"/>
    <property type="match status" value="1"/>
</dbReference>
<evidence type="ECO:0000256" key="3">
    <source>
        <dbReference type="SAM" id="MobiDB-lite"/>
    </source>
</evidence>
<reference evidence="5" key="3">
    <citation type="submission" date="2025-08" db="UniProtKB">
        <authorList>
            <consortium name="Ensembl"/>
        </authorList>
    </citation>
    <scope>IDENTIFICATION</scope>
    <source>
        <strain evidence="5">HNI</strain>
    </source>
</reference>
<keyword evidence="2" id="KW-0175">Coiled coil</keyword>
<sequence length="495" mass="56480">MFCFCFQSPSLKLQALQAETGPEPEPGNPHTEENLSVEQQPFTSEKMRLHLSLTPPLSPFQEENTVSSPQSESSPISSTSSYSVEFSEDDNLSPSVPNSSPLLSRLTTSDCPVPSPRCSSFSHSLRYNLDPDTAPSPPCFQHIRIAHSSVHTDKDEGSMSIPMLNRHIHTIRKRIRRFEEHFEHEKHYKPAHNVKTANPEVAKLMKELVKSRRQLKEMKLRQSGVRVSSTAETCRNTLSQKEAVPAGTELQPLNNNSITKPSVEETVNMITNRLKERRRELGLPDSIKEMSHFQMSMEKTCMQKCLLFFESLHGRPGSRHERSLMNPFYDRYHLLKQLLLSASSATITTIEEEEGSDEEHSKYQSSWQQPSCLKPPWSVSTNECLPFLETSETPTVSPLEEVKGLESQIITMATLHEASREELLEHLKIVQSEKKRFHQILREFEDQFYIQTGRACQKEDRGPIAEEYCQYKNLKAKLRLLEALLSKKQTSTKTG</sequence>
<comment type="similarity">
    <text evidence="1">Belongs to the FAM13 family.</text>
</comment>
<evidence type="ECO:0000313" key="5">
    <source>
        <dbReference type="Ensembl" id="ENSORLP00020009345.1"/>
    </source>
</evidence>
<feature type="compositionally biased region" description="Low complexity" evidence="3">
    <location>
        <begin position="67"/>
        <end position="85"/>
    </location>
</feature>
<feature type="compositionally biased region" description="Low complexity" evidence="3">
    <location>
        <begin position="92"/>
        <end position="104"/>
    </location>
</feature>
<feature type="compositionally biased region" description="Polar residues" evidence="3">
    <location>
        <begin position="34"/>
        <end position="43"/>
    </location>
</feature>
<protein>
    <submittedName>
        <fullName evidence="5">Family with sequence similarity 13 member C</fullName>
    </submittedName>
</protein>
<dbReference type="Ensembl" id="ENSORLT00020015696.1">
    <property type="protein sequence ID" value="ENSORLP00020009345.1"/>
    <property type="gene ID" value="ENSORLG00020010240.1"/>
</dbReference>
<dbReference type="PANTHER" id="PTHR15904:SF19">
    <property type="entry name" value="PROTEIN FAM13C"/>
    <property type="match status" value="1"/>
</dbReference>
<evidence type="ECO:0000259" key="4">
    <source>
        <dbReference type="Pfam" id="PF26116"/>
    </source>
</evidence>
<accession>A0A3P9KLV2</accession>
<dbReference type="InterPro" id="IPR059029">
    <property type="entry name" value="FAM13A_dom"/>
</dbReference>
<reference evidence="5" key="4">
    <citation type="submission" date="2025-09" db="UniProtKB">
        <authorList>
            <consortium name="Ensembl"/>
        </authorList>
    </citation>
    <scope>IDENTIFICATION</scope>
    <source>
        <strain evidence="5">HNI</strain>
    </source>
</reference>
<evidence type="ECO:0000256" key="1">
    <source>
        <dbReference type="ARBA" id="ARBA00007549"/>
    </source>
</evidence>
<feature type="region of interest" description="Disordered" evidence="3">
    <location>
        <begin position="17"/>
        <end position="114"/>
    </location>
</feature>
<proteinExistence type="inferred from homology"/>
<reference evidence="5 6" key="2">
    <citation type="submission" date="2017-04" db="EMBL/GenBank/DDBJ databases">
        <title>CpG methylation of centromeres and impact of large insertions on vertebrate speciation.</title>
        <authorList>
            <person name="Ichikawa K."/>
            <person name="Yoshimura J."/>
            <person name="Morishita S."/>
        </authorList>
    </citation>
    <scope>NUCLEOTIDE SEQUENCE</scope>
    <source>
        <strain evidence="5 6">HNI</strain>
    </source>
</reference>
<evidence type="ECO:0000313" key="6">
    <source>
        <dbReference type="Proteomes" id="UP000265180"/>
    </source>
</evidence>
<evidence type="ECO:0000256" key="2">
    <source>
        <dbReference type="SAM" id="Coils"/>
    </source>
</evidence>
<reference key="1">
    <citation type="journal article" date="2007" name="Nature">
        <title>The medaka draft genome and insights into vertebrate genome evolution.</title>
        <authorList>
            <person name="Kasahara M."/>
            <person name="Naruse K."/>
            <person name="Sasaki S."/>
            <person name="Nakatani Y."/>
            <person name="Qu W."/>
            <person name="Ahsan B."/>
            <person name="Yamada T."/>
            <person name="Nagayasu Y."/>
            <person name="Doi K."/>
            <person name="Kasai Y."/>
            <person name="Jindo T."/>
            <person name="Kobayashi D."/>
            <person name="Shimada A."/>
            <person name="Toyoda A."/>
            <person name="Kuroki Y."/>
            <person name="Fujiyama A."/>
            <person name="Sasaki T."/>
            <person name="Shimizu A."/>
            <person name="Asakawa S."/>
            <person name="Shimizu N."/>
            <person name="Hashimoto S."/>
            <person name="Yang J."/>
            <person name="Lee Y."/>
            <person name="Matsushima K."/>
            <person name="Sugano S."/>
            <person name="Sakaizumi M."/>
            <person name="Narita T."/>
            <person name="Ohishi K."/>
            <person name="Haga S."/>
            <person name="Ohta F."/>
            <person name="Nomoto H."/>
            <person name="Nogata K."/>
            <person name="Morishita T."/>
            <person name="Endo T."/>
            <person name="Shin-I T."/>
            <person name="Takeda H."/>
            <person name="Morishita S."/>
            <person name="Kohara Y."/>
        </authorList>
    </citation>
    <scope>NUCLEOTIDE SEQUENCE [LARGE SCALE GENOMIC DNA]</scope>
    <source>
        <strain>Hd-rR</strain>
    </source>
</reference>
<name>A0A3P9KLV2_ORYLA</name>
<dbReference type="Proteomes" id="UP000265180">
    <property type="component" value="Chromosome 15"/>
</dbReference>
<dbReference type="AlphaFoldDB" id="A0A3P9KLV2"/>
<feature type="domain" description="FAM13A-like" evidence="4">
    <location>
        <begin position="419"/>
        <end position="488"/>
    </location>
</feature>
<dbReference type="PANTHER" id="PTHR15904">
    <property type="entry name" value="FAM13"/>
    <property type="match status" value="1"/>
</dbReference>